<dbReference type="SUPFAM" id="SSF53300">
    <property type="entry name" value="vWA-like"/>
    <property type="match status" value="1"/>
</dbReference>
<dbReference type="Pfam" id="PF13519">
    <property type="entry name" value="VWA_2"/>
    <property type="match status" value="1"/>
</dbReference>
<protein>
    <recommendedName>
        <fullName evidence="1">VWFA domain-containing protein</fullName>
    </recommendedName>
</protein>
<reference evidence="2 3" key="1">
    <citation type="submission" date="2019-03" db="EMBL/GenBank/DDBJ databases">
        <title>Single cell metagenomics reveals metabolic interactions within the superorganism composed of flagellate Streblomastix strix and complex community of Bacteroidetes bacteria on its surface.</title>
        <authorList>
            <person name="Treitli S.C."/>
            <person name="Kolisko M."/>
            <person name="Husnik F."/>
            <person name="Keeling P."/>
            <person name="Hampl V."/>
        </authorList>
    </citation>
    <scope>NUCLEOTIDE SEQUENCE [LARGE SCALE GENOMIC DNA]</scope>
    <source>
        <strain evidence="2">ST1C</strain>
    </source>
</reference>
<dbReference type="Gene3D" id="3.40.50.410">
    <property type="entry name" value="von Willebrand factor, type A domain"/>
    <property type="match status" value="1"/>
</dbReference>
<proteinExistence type="predicted"/>
<organism evidence="2 3">
    <name type="scientific">Streblomastix strix</name>
    <dbReference type="NCBI Taxonomy" id="222440"/>
    <lineage>
        <taxon>Eukaryota</taxon>
        <taxon>Metamonada</taxon>
        <taxon>Preaxostyla</taxon>
        <taxon>Oxymonadida</taxon>
        <taxon>Streblomastigidae</taxon>
        <taxon>Streblomastix</taxon>
    </lineage>
</organism>
<feature type="domain" description="VWFA" evidence="1">
    <location>
        <begin position="44"/>
        <end position="131"/>
    </location>
</feature>
<evidence type="ECO:0000259" key="1">
    <source>
        <dbReference type="Pfam" id="PF13519"/>
    </source>
</evidence>
<gene>
    <name evidence="2" type="ORF">EZS28_023639</name>
</gene>
<dbReference type="Proteomes" id="UP000324800">
    <property type="component" value="Unassembled WGS sequence"/>
</dbReference>
<dbReference type="InterPro" id="IPR002035">
    <property type="entry name" value="VWF_A"/>
</dbReference>
<evidence type="ECO:0000313" key="3">
    <source>
        <dbReference type="Proteomes" id="UP000324800"/>
    </source>
</evidence>
<comment type="caution">
    <text evidence="2">The sequence shown here is derived from an EMBL/GenBank/DDBJ whole genome shotgun (WGS) entry which is preliminary data.</text>
</comment>
<accession>A0A5J4VEG5</accession>
<evidence type="ECO:0000313" key="2">
    <source>
        <dbReference type="EMBL" id="KAA6380833.1"/>
    </source>
</evidence>
<sequence>MADLLTVDYSVRVIASARTQVKIHALVTITRAPVVTVLVIDKIMMNKLDHAREAGQIFVDQLDARASLNIVEFGDTVIVRQEIVPTLDKEYLKNVISQIDQGGSINISDALIKAQEMLSAKTNINGTIGILLLSIGQVNDAIQDIEEIEIGEDNFYDAKDSLEQVGILQAEFSLAKELVIKRTNIKYFRPASVFNIKVHGYTTK</sequence>
<dbReference type="AlphaFoldDB" id="A0A5J4VEG5"/>
<dbReference type="InterPro" id="IPR036465">
    <property type="entry name" value="vWFA_dom_sf"/>
</dbReference>
<name>A0A5J4VEG5_9EUKA</name>
<dbReference type="EMBL" id="SNRW01007689">
    <property type="protein sequence ID" value="KAA6380833.1"/>
    <property type="molecule type" value="Genomic_DNA"/>
</dbReference>